<evidence type="ECO:0000313" key="2">
    <source>
        <dbReference type="Proteomes" id="UP000789366"/>
    </source>
</evidence>
<accession>A0ACA9LGG2</accession>
<evidence type="ECO:0000313" key="1">
    <source>
        <dbReference type="EMBL" id="CAG8529451.1"/>
    </source>
</evidence>
<name>A0ACA9LGG2_9GLOM</name>
<reference evidence="1" key="1">
    <citation type="submission" date="2021-06" db="EMBL/GenBank/DDBJ databases">
        <authorList>
            <person name="Kallberg Y."/>
            <person name="Tangrot J."/>
            <person name="Rosling A."/>
        </authorList>
    </citation>
    <scope>NUCLEOTIDE SEQUENCE</scope>
    <source>
        <strain evidence="1">28 12/20/2015</strain>
    </source>
</reference>
<proteinExistence type="predicted"/>
<dbReference type="Proteomes" id="UP000789366">
    <property type="component" value="Unassembled WGS sequence"/>
</dbReference>
<dbReference type="EMBL" id="CAJVPW010003782">
    <property type="protein sequence ID" value="CAG8529451.1"/>
    <property type="molecule type" value="Genomic_DNA"/>
</dbReference>
<sequence>MNVNKLMINDNDSFIDIQDSQDESLSIPESDFLNTPSHQSEASNTSNNTTSCKLYSTKSQSRNKGGVFKSSVWLYFNVDSPEPVCKKCSVSFASTTGTSSLRRHLESHQIIAPKKRQKKIDYDIPYSISEWQECDDVVVEWIISDTQPFSVIENKAW</sequence>
<keyword evidence="2" id="KW-1185">Reference proteome</keyword>
<gene>
    <name evidence="1" type="ORF">SPELUC_LOCUS4298</name>
</gene>
<organism evidence="1 2">
    <name type="scientific">Cetraspora pellucida</name>
    <dbReference type="NCBI Taxonomy" id="1433469"/>
    <lineage>
        <taxon>Eukaryota</taxon>
        <taxon>Fungi</taxon>
        <taxon>Fungi incertae sedis</taxon>
        <taxon>Mucoromycota</taxon>
        <taxon>Glomeromycotina</taxon>
        <taxon>Glomeromycetes</taxon>
        <taxon>Diversisporales</taxon>
        <taxon>Gigasporaceae</taxon>
        <taxon>Cetraspora</taxon>
    </lineage>
</organism>
<comment type="caution">
    <text evidence="1">The sequence shown here is derived from an EMBL/GenBank/DDBJ whole genome shotgun (WGS) entry which is preliminary data.</text>
</comment>
<protein>
    <submittedName>
        <fullName evidence="1">17270_t:CDS:1</fullName>
    </submittedName>
</protein>